<comment type="cofactor">
    <cofactor evidence="6">
        <name>[2Fe-2S] cluster</name>
        <dbReference type="ChEBI" id="CHEBI:190135"/>
    </cofactor>
</comment>
<dbReference type="Proteomes" id="UP000242415">
    <property type="component" value="Unassembled WGS sequence"/>
</dbReference>
<dbReference type="GO" id="GO:0051537">
    <property type="term" value="F:2 iron, 2 sulfur cluster binding"/>
    <property type="evidence" value="ECO:0007669"/>
    <property type="project" value="UniProtKB-KW"/>
</dbReference>
<sequence>MGFSEETRQRAREVIARYPADRSRSALLPLLHLVQSEEGYVSPAGVEFCADMLGLNKAQVGAVATFYTMYKRRPTGDYLVSVCTNTMCNVLGGQQVYDTLSEHLGVGHDETTADGTITLEHAECLAACDYGPVMTVNYDFFDKVDPDSAVGVVDELRAGGRPMPTRGARLCTLKEMSLQLAGFADPREGAVADGPAGDSTLRGLRLAQQNGITVAGFDPNTPIATKDGGTAPAGSAKSAEAAGVAANKPASDAKPAGDNAGQRERSLKEAEK</sequence>
<feature type="compositionally biased region" description="Low complexity" evidence="7">
    <location>
        <begin position="232"/>
        <end position="246"/>
    </location>
</feature>
<evidence type="ECO:0000256" key="5">
    <source>
        <dbReference type="ARBA" id="ARBA00023014"/>
    </source>
</evidence>
<accession>A0A1H3SER9</accession>
<dbReference type="InterPro" id="IPR042128">
    <property type="entry name" value="NuoE_dom"/>
</dbReference>
<feature type="compositionally biased region" description="Basic and acidic residues" evidence="7">
    <location>
        <begin position="261"/>
        <end position="272"/>
    </location>
</feature>
<evidence type="ECO:0000256" key="1">
    <source>
        <dbReference type="ARBA" id="ARBA00010643"/>
    </source>
</evidence>
<dbReference type="GO" id="GO:0046872">
    <property type="term" value="F:metal ion binding"/>
    <property type="evidence" value="ECO:0007669"/>
    <property type="project" value="UniProtKB-KW"/>
</dbReference>
<keyword evidence="2" id="KW-0001">2Fe-2S</keyword>
<reference evidence="9" key="1">
    <citation type="submission" date="2016-10" db="EMBL/GenBank/DDBJ databases">
        <authorList>
            <person name="Varghese N."/>
            <person name="Submissions S."/>
        </authorList>
    </citation>
    <scope>NUCLEOTIDE SEQUENCE [LARGE SCALE GENOMIC DNA]</scope>
    <source>
        <strain evidence="9">DSM 45245</strain>
    </source>
</reference>
<evidence type="ECO:0000313" key="8">
    <source>
        <dbReference type="EMBL" id="SDZ36227.1"/>
    </source>
</evidence>
<keyword evidence="5" id="KW-0411">Iron-sulfur</keyword>
<evidence type="ECO:0000256" key="3">
    <source>
        <dbReference type="ARBA" id="ARBA00022723"/>
    </source>
</evidence>
<evidence type="ECO:0000256" key="6">
    <source>
        <dbReference type="ARBA" id="ARBA00034078"/>
    </source>
</evidence>
<dbReference type="Gene3D" id="1.10.10.1590">
    <property type="entry name" value="NADH-quinone oxidoreductase subunit E"/>
    <property type="match status" value="1"/>
</dbReference>
<dbReference type="EMBL" id="FNPH01000011">
    <property type="protein sequence ID" value="SDZ36227.1"/>
    <property type="molecule type" value="Genomic_DNA"/>
</dbReference>
<dbReference type="GO" id="GO:0003954">
    <property type="term" value="F:NADH dehydrogenase activity"/>
    <property type="evidence" value="ECO:0007669"/>
    <property type="project" value="TreeGrafter"/>
</dbReference>
<comment type="similarity">
    <text evidence="1">Belongs to the complex I 24 kDa subunit family.</text>
</comment>
<dbReference type="SUPFAM" id="SSF52833">
    <property type="entry name" value="Thioredoxin-like"/>
    <property type="match status" value="1"/>
</dbReference>
<evidence type="ECO:0000313" key="9">
    <source>
        <dbReference type="Proteomes" id="UP000242415"/>
    </source>
</evidence>
<protein>
    <submittedName>
        <fullName evidence="8">NADH dehydrogenase subunit E</fullName>
    </submittedName>
</protein>
<keyword evidence="9" id="KW-1185">Reference proteome</keyword>
<dbReference type="InterPro" id="IPR002023">
    <property type="entry name" value="NuoE-like"/>
</dbReference>
<dbReference type="Pfam" id="PF01257">
    <property type="entry name" value="2Fe-2S_thioredx"/>
    <property type="match status" value="1"/>
</dbReference>
<feature type="region of interest" description="Disordered" evidence="7">
    <location>
        <begin position="217"/>
        <end position="272"/>
    </location>
</feature>
<keyword evidence="4" id="KW-0408">Iron</keyword>
<dbReference type="InterPro" id="IPR041921">
    <property type="entry name" value="NuoE_N"/>
</dbReference>
<dbReference type="STRING" id="405436.SAMN05444365_11177"/>
<dbReference type="PANTHER" id="PTHR10371">
    <property type="entry name" value="NADH DEHYDROGENASE UBIQUINONE FLAVOPROTEIN 2, MITOCHONDRIAL"/>
    <property type="match status" value="1"/>
</dbReference>
<dbReference type="CDD" id="cd03064">
    <property type="entry name" value="TRX_Fd_NuoE"/>
    <property type="match status" value="1"/>
</dbReference>
<dbReference type="FunFam" id="1.10.10.1590:FF:000001">
    <property type="entry name" value="NADH-quinone oxidoreductase subunit E"/>
    <property type="match status" value="1"/>
</dbReference>
<evidence type="ECO:0000256" key="4">
    <source>
        <dbReference type="ARBA" id="ARBA00023004"/>
    </source>
</evidence>
<name>A0A1H3SER9_9ACTN</name>
<dbReference type="NCBIfam" id="TIGR01958">
    <property type="entry name" value="nuoE_fam"/>
    <property type="match status" value="1"/>
</dbReference>
<dbReference type="Gene3D" id="3.40.30.10">
    <property type="entry name" value="Glutaredoxin"/>
    <property type="match status" value="1"/>
</dbReference>
<dbReference type="InterPro" id="IPR036249">
    <property type="entry name" value="Thioredoxin-like_sf"/>
</dbReference>
<evidence type="ECO:0000256" key="7">
    <source>
        <dbReference type="SAM" id="MobiDB-lite"/>
    </source>
</evidence>
<dbReference type="NCBIfam" id="NF005721">
    <property type="entry name" value="PRK07539.1-1"/>
    <property type="match status" value="1"/>
</dbReference>
<evidence type="ECO:0000256" key="2">
    <source>
        <dbReference type="ARBA" id="ARBA00022714"/>
    </source>
</evidence>
<gene>
    <name evidence="8" type="ORF">SAMN05444365_11177</name>
</gene>
<dbReference type="PANTHER" id="PTHR10371:SF3">
    <property type="entry name" value="NADH DEHYDROGENASE [UBIQUINONE] FLAVOPROTEIN 2, MITOCHONDRIAL"/>
    <property type="match status" value="1"/>
</dbReference>
<organism evidence="8 9">
    <name type="scientific">Micromonospora pattaloongensis</name>
    <dbReference type="NCBI Taxonomy" id="405436"/>
    <lineage>
        <taxon>Bacteria</taxon>
        <taxon>Bacillati</taxon>
        <taxon>Actinomycetota</taxon>
        <taxon>Actinomycetes</taxon>
        <taxon>Micromonosporales</taxon>
        <taxon>Micromonosporaceae</taxon>
        <taxon>Micromonospora</taxon>
    </lineage>
</organism>
<keyword evidence="3" id="KW-0479">Metal-binding</keyword>
<proteinExistence type="inferred from homology"/>
<dbReference type="AlphaFoldDB" id="A0A1H3SER9"/>